<dbReference type="InterPro" id="IPR002068">
    <property type="entry name" value="A-crystallin/Hsp20_dom"/>
</dbReference>
<comment type="caution">
    <text evidence="4">The sequence shown here is derived from an EMBL/GenBank/DDBJ whole genome shotgun (WGS) entry which is preliminary data.</text>
</comment>
<reference evidence="4 5" key="1">
    <citation type="journal article" date="2015" name="Microbiome">
        <title>Genomic resolution of linkages in carbon, nitrogen, and sulfur cycling among widespread estuary sediment bacteria.</title>
        <authorList>
            <person name="Baker B.J."/>
            <person name="Lazar C.S."/>
            <person name="Teske A.P."/>
            <person name="Dick G.J."/>
        </authorList>
    </citation>
    <scope>NUCLEOTIDE SEQUENCE [LARGE SCALE GENOMIC DNA]</scope>
    <source>
        <strain evidence="4">DG_78</strain>
    </source>
</reference>
<organism evidence="4 5">
    <name type="scientific">candidate division TA06 bacterium DG_78</name>
    <dbReference type="NCBI Taxonomy" id="1703772"/>
    <lineage>
        <taxon>Bacteria</taxon>
        <taxon>Bacteria division TA06</taxon>
    </lineage>
</organism>
<feature type="domain" description="SHSP" evidence="3">
    <location>
        <begin position="31"/>
        <end position="143"/>
    </location>
</feature>
<evidence type="ECO:0000256" key="2">
    <source>
        <dbReference type="RuleBase" id="RU003616"/>
    </source>
</evidence>
<dbReference type="Gene3D" id="2.60.40.790">
    <property type="match status" value="1"/>
</dbReference>
<dbReference type="CDD" id="cd06464">
    <property type="entry name" value="ACD_sHsps-like"/>
    <property type="match status" value="1"/>
</dbReference>
<dbReference type="AlphaFoldDB" id="A0A0S7YAW8"/>
<evidence type="ECO:0000256" key="1">
    <source>
        <dbReference type="PROSITE-ProRule" id="PRU00285"/>
    </source>
</evidence>
<dbReference type="Pfam" id="PF00011">
    <property type="entry name" value="HSP20"/>
    <property type="match status" value="1"/>
</dbReference>
<dbReference type="EMBL" id="LJNI01000117">
    <property type="protein sequence ID" value="KPJ71885.1"/>
    <property type="molecule type" value="Genomic_DNA"/>
</dbReference>
<name>A0A0S7YAW8_UNCT6</name>
<evidence type="ECO:0000313" key="5">
    <source>
        <dbReference type="Proteomes" id="UP000051012"/>
    </source>
</evidence>
<evidence type="ECO:0000313" key="4">
    <source>
        <dbReference type="EMBL" id="KPJ71885.1"/>
    </source>
</evidence>
<dbReference type="Proteomes" id="UP000051012">
    <property type="component" value="Unassembled WGS sequence"/>
</dbReference>
<dbReference type="SUPFAM" id="SSF49764">
    <property type="entry name" value="HSP20-like chaperones"/>
    <property type="match status" value="1"/>
</dbReference>
<proteinExistence type="inferred from homology"/>
<comment type="similarity">
    <text evidence="1 2">Belongs to the small heat shock protein (HSP20) family.</text>
</comment>
<gene>
    <name evidence="4" type="ORF">AMJ52_08275</name>
</gene>
<evidence type="ECO:0000259" key="3">
    <source>
        <dbReference type="PROSITE" id="PS01031"/>
    </source>
</evidence>
<dbReference type="PROSITE" id="PS01031">
    <property type="entry name" value="SHSP"/>
    <property type="match status" value="1"/>
</dbReference>
<accession>A0A0S7YAW8</accession>
<dbReference type="InterPro" id="IPR008978">
    <property type="entry name" value="HSP20-like_chaperone"/>
</dbReference>
<sequence length="143" mass="16928">MKDIASEIHNKHKINIVFDEAADVRMRDRITEEFINWQPLYDLFVMAEEVVVIIEIAGIDTKDFYIYVDRLSMMIDGVRRSPDILNREYCIFHNLEISYGRFNRRIDFPVPIEPKRHQCTIENGILTLKFPAVKEKVIPIEDD</sequence>
<protein>
    <recommendedName>
        <fullName evidence="3">SHSP domain-containing protein</fullName>
    </recommendedName>
</protein>